<evidence type="ECO:0000313" key="5">
    <source>
        <dbReference type="Proteomes" id="UP001163046"/>
    </source>
</evidence>
<dbReference type="InterPro" id="IPR001810">
    <property type="entry name" value="F-box_dom"/>
</dbReference>
<dbReference type="Pfam" id="PF12937">
    <property type="entry name" value="F-box-like"/>
    <property type="match status" value="1"/>
</dbReference>
<feature type="coiled-coil region" evidence="1">
    <location>
        <begin position="175"/>
        <end position="202"/>
    </location>
</feature>
<dbReference type="PANTHER" id="PTHR15739">
    <property type="entry name" value="ZINC FINGER PROTEIN"/>
    <property type="match status" value="1"/>
</dbReference>
<feature type="region of interest" description="Disordered" evidence="2">
    <location>
        <begin position="739"/>
        <end position="767"/>
    </location>
</feature>
<feature type="compositionally biased region" description="Basic and acidic residues" evidence="2">
    <location>
        <begin position="665"/>
        <end position="682"/>
    </location>
</feature>
<accession>A0A9W9YZM5</accession>
<dbReference type="EMBL" id="MU826837">
    <property type="protein sequence ID" value="KAJ7372350.1"/>
    <property type="molecule type" value="Genomic_DNA"/>
</dbReference>
<evidence type="ECO:0000256" key="2">
    <source>
        <dbReference type="SAM" id="MobiDB-lite"/>
    </source>
</evidence>
<organism evidence="4 5">
    <name type="scientific">Desmophyllum pertusum</name>
    <dbReference type="NCBI Taxonomy" id="174260"/>
    <lineage>
        <taxon>Eukaryota</taxon>
        <taxon>Metazoa</taxon>
        <taxon>Cnidaria</taxon>
        <taxon>Anthozoa</taxon>
        <taxon>Hexacorallia</taxon>
        <taxon>Scleractinia</taxon>
        <taxon>Caryophylliina</taxon>
        <taxon>Caryophylliidae</taxon>
        <taxon>Desmophyllum</taxon>
    </lineage>
</organism>
<feature type="region of interest" description="Disordered" evidence="2">
    <location>
        <begin position="533"/>
        <end position="621"/>
    </location>
</feature>
<feature type="region of interest" description="Disordered" evidence="2">
    <location>
        <begin position="663"/>
        <end position="682"/>
    </location>
</feature>
<dbReference type="InterPro" id="IPR032675">
    <property type="entry name" value="LRR_dom_sf"/>
</dbReference>
<reference evidence="4" key="1">
    <citation type="submission" date="2023-01" db="EMBL/GenBank/DDBJ databases">
        <title>Genome assembly of the deep-sea coral Lophelia pertusa.</title>
        <authorList>
            <person name="Herrera S."/>
            <person name="Cordes E."/>
        </authorList>
    </citation>
    <scope>NUCLEOTIDE SEQUENCE</scope>
    <source>
        <strain evidence="4">USNM1676648</strain>
        <tissue evidence="4">Polyp</tissue>
    </source>
</reference>
<feature type="coiled-coil region" evidence="1">
    <location>
        <begin position="238"/>
        <end position="286"/>
    </location>
</feature>
<dbReference type="CDD" id="cd22109">
    <property type="entry name" value="F-box_FBXO41"/>
    <property type="match status" value="1"/>
</dbReference>
<gene>
    <name evidence="4" type="primary">FBXO41</name>
    <name evidence="4" type="ORF">OS493_019795</name>
</gene>
<name>A0A9W9YZM5_9CNID</name>
<feature type="compositionally biased region" description="Basic and acidic residues" evidence="2">
    <location>
        <begin position="595"/>
        <end position="605"/>
    </location>
</feature>
<dbReference type="SUPFAM" id="SSF52047">
    <property type="entry name" value="RNI-like"/>
    <property type="match status" value="1"/>
</dbReference>
<feature type="compositionally biased region" description="Basic residues" evidence="2">
    <location>
        <begin position="549"/>
        <end position="561"/>
    </location>
</feature>
<dbReference type="InterPro" id="IPR036047">
    <property type="entry name" value="F-box-like_dom_sf"/>
</dbReference>
<evidence type="ECO:0000256" key="1">
    <source>
        <dbReference type="SAM" id="Coils"/>
    </source>
</evidence>
<feature type="domain" description="F-box" evidence="3">
    <location>
        <begin position="778"/>
        <end position="815"/>
    </location>
</feature>
<feature type="region of interest" description="Disordered" evidence="2">
    <location>
        <begin position="1"/>
        <end position="22"/>
    </location>
</feature>
<dbReference type="InterPro" id="IPR052283">
    <property type="entry name" value="GenomicStab_NeuMorph_Reg"/>
</dbReference>
<evidence type="ECO:0000313" key="4">
    <source>
        <dbReference type="EMBL" id="KAJ7372350.1"/>
    </source>
</evidence>
<feature type="region of interest" description="Disordered" evidence="2">
    <location>
        <begin position="407"/>
        <end position="426"/>
    </location>
</feature>
<dbReference type="OrthoDB" id="6482165at2759"/>
<evidence type="ECO:0000259" key="3">
    <source>
        <dbReference type="Pfam" id="PF12937"/>
    </source>
</evidence>
<comment type="caution">
    <text evidence="4">The sequence shown here is derived from an EMBL/GenBank/DDBJ whole genome shotgun (WGS) entry which is preliminary data.</text>
</comment>
<feature type="compositionally biased region" description="Polar residues" evidence="2">
    <location>
        <begin position="565"/>
        <end position="594"/>
    </location>
</feature>
<dbReference type="SUPFAM" id="SSF81383">
    <property type="entry name" value="F-box domain"/>
    <property type="match status" value="1"/>
</dbReference>
<dbReference type="Gene3D" id="3.80.10.10">
    <property type="entry name" value="Ribonuclease Inhibitor"/>
    <property type="match status" value="1"/>
</dbReference>
<sequence length="1127" mass="127192">MSADAVMGPVTQETEELSPSNSILFNSDSSCSSLGVEHNSVATDHFNGSVESMELFHEERFSASDTEADSAISLVKCLNSESPSSSLVSRRNDNSAIIRLNNELLKSKKSNWEVLDALGKAYQDIKDLRLREQRLNTILSNCSSKLCGTNGFTESLALPDSKIIELQLSLRREEAVKTREDLRVLIDERDRLKEKLGKSECDRRLVSFTSDQRERELELSQSHIRDLAANIKEKDSRIVSTQDKLIAFEKEMKDKDEELGRIRGEKNTLREAVIRSEQEIESLSEKLQNLLLFKEENAKHLSKNTGRSLGIQTVDSEGKVLNLNGEQIVEEETRLVRELSFLDSRHSEDMKVIHDLSSRLKEWESIVKSMNEYVQDTNQQQLEARNEIADYVKMLEQQLREVKMNRSVSVNEQDDSIQGNRQYSTKATQHYEPKNAEDLRDDYKHASQVTELNQSMNFDDYLKCSSELDEESDLEGDVGENGPFPAELEKVVEPEDINLDCCFQSSAELVVQPDNVRMARLASIEEFVAQLPEPRKTNLRDSKTPVQRPARKTSSGKRRKLPQVTRKTSFESARSTDCAESQSDDTLSITSFESEVSRDTTDMRRVSRRGSSRRLPPVPSGEEIDLHVINADVATDEPAHKELPAALPGNGHKFSISRLRRKFSKEKTGSGSKEIDVDGPRDSKKGLFQQKLCLGKTRRRRNSVGTISSVSDSFRTVTPLNSDLDDVFGLPNESFDAGGSLPSSIHTSTPKKGNRIMNKGGVPRQSKHITAQRRRASLLLIFQHLNPVELCGLARVCREWRAMSEHPALWKHVTLEDIPLNNMALQVISRRCSCMQFLKLKGLKKIKSREKSHTSTDTEDMRCYLERGLEFLLKAAGSSLLSLHIEDCGIFITDRCLALAGSHCRELQEMVYISDSFPACPEALWALWACRKLVTLRVPPMFPCDHPGRFNDKSLETIANCWPSLRRLSVGGPSLSSAGLIHVAKGCLRLQELELDRAIAINEEIAHAMCLCGLRGLETISFTFTPVSPGAIKELLGKKQMNKYLSFIKDFNHLGVLKKSGFFLYFLLGACPRLERIEVHIGISDYFMNVDDDVSKRKYARIVKKLAALKQENPEFARVLWIKADYG</sequence>
<feature type="compositionally biased region" description="Polar residues" evidence="2">
    <location>
        <begin position="741"/>
        <end position="751"/>
    </location>
</feature>
<dbReference type="AlphaFoldDB" id="A0A9W9YZM5"/>
<keyword evidence="5" id="KW-1185">Reference proteome</keyword>
<proteinExistence type="predicted"/>
<keyword evidence="1" id="KW-0175">Coiled coil</keyword>
<protein>
    <submittedName>
        <fullName evidence="4">F-box only protein 41</fullName>
    </submittedName>
</protein>
<feature type="compositionally biased region" description="Basic and acidic residues" evidence="2">
    <location>
        <begin position="533"/>
        <end position="543"/>
    </location>
</feature>
<dbReference type="PANTHER" id="PTHR15739:SF5">
    <property type="entry name" value="LD23158P"/>
    <property type="match status" value="1"/>
</dbReference>
<dbReference type="Proteomes" id="UP001163046">
    <property type="component" value="Unassembled WGS sequence"/>
</dbReference>